<evidence type="ECO:0000313" key="2">
    <source>
        <dbReference type="Proteomes" id="UP000479000"/>
    </source>
</evidence>
<evidence type="ECO:0000313" key="1">
    <source>
        <dbReference type="EMBL" id="CAB0012913.1"/>
    </source>
</evidence>
<protein>
    <submittedName>
        <fullName evidence="1">Uncharacterized protein</fullName>
    </submittedName>
</protein>
<accession>A0A6H5H7Q3</accession>
<keyword evidence="2" id="KW-1185">Reference proteome</keyword>
<reference evidence="1 2" key="1">
    <citation type="submission" date="2020-02" db="EMBL/GenBank/DDBJ databases">
        <authorList>
            <person name="Ferguson B K."/>
        </authorList>
    </citation>
    <scope>NUCLEOTIDE SEQUENCE [LARGE SCALE GENOMIC DNA]</scope>
</reference>
<dbReference type="Proteomes" id="UP000479000">
    <property type="component" value="Unassembled WGS sequence"/>
</dbReference>
<proteinExistence type="predicted"/>
<gene>
    <name evidence="1" type="ORF">NTEN_LOCUS17603</name>
</gene>
<organism evidence="1 2">
    <name type="scientific">Nesidiocoris tenuis</name>
    <dbReference type="NCBI Taxonomy" id="355587"/>
    <lineage>
        <taxon>Eukaryota</taxon>
        <taxon>Metazoa</taxon>
        <taxon>Ecdysozoa</taxon>
        <taxon>Arthropoda</taxon>
        <taxon>Hexapoda</taxon>
        <taxon>Insecta</taxon>
        <taxon>Pterygota</taxon>
        <taxon>Neoptera</taxon>
        <taxon>Paraneoptera</taxon>
        <taxon>Hemiptera</taxon>
        <taxon>Heteroptera</taxon>
        <taxon>Panheteroptera</taxon>
        <taxon>Cimicomorpha</taxon>
        <taxon>Miridae</taxon>
        <taxon>Dicyphina</taxon>
        <taxon>Nesidiocoris</taxon>
    </lineage>
</organism>
<dbReference type="EMBL" id="CADCXU010025663">
    <property type="protein sequence ID" value="CAB0012913.1"/>
    <property type="molecule type" value="Genomic_DNA"/>
</dbReference>
<dbReference type="AlphaFoldDB" id="A0A6H5H7Q3"/>
<name>A0A6H5H7Q3_9HEMI</name>
<sequence>MEIHLCQVDRCIIRSVFNASLRIGRHSGTNPPGRKLTQLILQAPSSSRTFPSISCRARLHLTVQPIYEYTERVGHKRRDARTIIKDIFTEDDCFELARWCEVTGYPVSLDWDRFEGLVIERSHGAQLSLSKSQRKPGGCAYEIAVPRLHDLRPEDLPGNQALREGVVF</sequence>